<keyword evidence="1" id="KW-1133">Transmembrane helix</keyword>
<evidence type="ECO:0000313" key="3">
    <source>
        <dbReference type="Proteomes" id="UP000811899"/>
    </source>
</evidence>
<feature type="transmembrane region" description="Helical" evidence="1">
    <location>
        <begin position="6"/>
        <end position="27"/>
    </location>
</feature>
<dbReference type="RefSeq" id="WP_214171432.1">
    <property type="nucleotide sequence ID" value="NZ_JAHCVJ010000003.1"/>
</dbReference>
<dbReference type="AlphaFoldDB" id="A0AAW4L1E1"/>
<evidence type="ECO:0000313" key="2">
    <source>
        <dbReference type="EMBL" id="MBT0664678.1"/>
    </source>
</evidence>
<accession>A0AAW4L1E1</accession>
<gene>
    <name evidence="2" type="ORF">KI809_10245</name>
</gene>
<dbReference type="EMBL" id="JAHCVJ010000003">
    <property type="protein sequence ID" value="MBT0664678.1"/>
    <property type="molecule type" value="Genomic_DNA"/>
</dbReference>
<keyword evidence="3" id="KW-1185">Reference proteome</keyword>
<organism evidence="2 3">
    <name type="scientific">Geoanaerobacter pelophilus</name>
    <dbReference type="NCBI Taxonomy" id="60036"/>
    <lineage>
        <taxon>Bacteria</taxon>
        <taxon>Pseudomonadati</taxon>
        <taxon>Thermodesulfobacteriota</taxon>
        <taxon>Desulfuromonadia</taxon>
        <taxon>Geobacterales</taxon>
        <taxon>Geobacteraceae</taxon>
        <taxon>Geoanaerobacter</taxon>
    </lineage>
</organism>
<keyword evidence="1" id="KW-0812">Transmembrane</keyword>
<reference evidence="2 3" key="1">
    <citation type="submission" date="2021-05" db="EMBL/GenBank/DDBJ databases">
        <title>The draft genome of Geobacter pelophilus DSM 12255.</title>
        <authorList>
            <person name="Xu Z."/>
            <person name="Masuda Y."/>
            <person name="Itoh H."/>
            <person name="Senoo K."/>
        </authorList>
    </citation>
    <scope>NUCLEOTIDE SEQUENCE [LARGE SCALE GENOMIC DNA]</scope>
    <source>
        <strain evidence="2 3">DSM 12255</strain>
    </source>
</reference>
<evidence type="ECO:0000256" key="1">
    <source>
        <dbReference type="SAM" id="Phobius"/>
    </source>
</evidence>
<sequence>MGDAANVFVGSLNVVLGALCGYGGAFLQSRLNEKNTKKKLLAEKLETAYGLCQAIYDGHRREMINARQNLPADKDTFLNNRNHPGSDVSRLKMLIRSYAPDLVPHLETLDGGHTPLKNNFIELEKKVLSGHGITEGEIPGLYREWEGYLTVLGQGTNKIKAGIERQLNALAK</sequence>
<comment type="caution">
    <text evidence="2">The sequence shown here is derived from an EMBL/GenBank/DDBJ whole genome shotgun (WGS) entry which is preliminary data.</text>
</comment>
<dbReference type="Proteomes" id="UP000811899">
    <property type="component" value="Unassembled WGS sequence"/>
</dbReference>
<name>A0AAW4L1E1_9BACT</name>
<keyword evidence="1" id="KW-0472">Membrane</keyword>
<protein>
    <submittedName>
        <fullName evidence="2">Uncharacterized protein</fullName>
    </submittedName>
</protein>
<proteinExistence type="predicted"/>